<keyword evidence="2 6" id="KW-0853">WD repeat</keyword>
<dbReference type="PROSITE" id="PS50082">
    <property type="entry name" value="WD_REPEATS_2"/>
    <property type="match status" value="1"/>
</dbReference>
<protein>
    <submittedName>
        <fullName evidence="9">tRNA (Guanine-N(7)-)-methyltransferase non-catalytic subunit trm82</fullName>
    </submittedName>
</protein>
<feature type="compositionally biased region" description="Low complexity" evidence="8">
    <location>
        <begin position="302"/>
        <end position="312"/>
    </location>
</feature>
<evidence type="ECO:0000256" key="5">
    <source>
        <dbReference type="ARBA" id="ARBA00023242"/>
    </source>
</evidence>
<dbReference type="Gene3D" id="2.130.10.10">
    <property type="entry name" value="YVTN repeat-like/Quinoprotein amine dehydrogenase"/>
    <property type="match status" value="1"/>
</dbReference>
<dbReference type="Pfam" id="PF00400">
    <property type="entry name" value="WD40"/>
    <property type="match status" value="1"/>
</dbReference>
<dbReference type="SMART" id="SM00320">
    <property type="entry name" value="WD40"/>
    <property type="match status" value="3"/>
</dbReference>
<comment type="subcellular location">
    <subcellularLocation>
        <location evidence="1 6">Nucleus</location>
    </subcellularLocation>
</comment>
<dbReference type="GO" id="GO:0005634">
    <property type="term" value="C:nucleus"/>
    <property type="evidence" value="ECO:0007669"/>
    <property type="project" value="UniProtKB-SubCell"/>
</dbReference>
<dbReference type="InterPro" id="IPR015943">
    <property type="entry name" value="WD40/YVTN_repeat-like_dom_sf"/>
</dbReference>
<dbReference type="GO" id="GO:0043527">
    <property type="term" value="C:tRNA methyltransferase complex"/>
    <property type="evidence" value="ECO:0007669"/>
    <property type="project" value="TreeGrafter"/>
</dbReference>
<evidence type="ECO:0000256" key="6">
    <source>
        <dbReference type="HAMAP-Rule" id="MF_03056"/>
    </source>
</evidence>
<evidence type="ECO:0000256" key="4">
    <source>
        <dbReference type="ARBA" id="ARBA00022737"/>
    </source>
</evidence>
<sequence length="574" mass="62570">MPSYPHTRLHVGPSSSVVVSGPYIQLVNNASGAITAIADESTTTKSGPIRCSAVDTKWKWVVAAGDDKKLRVWDINDNLKMVSERELPKKPTEIRITQDSETILVSDKFGDVFRYPMIPSTEQESAARPQVTGRGALTSHENLAGGSLVLGHASLLTSFLLSDDEKFIITADRDEHIRVSWYPQGYVIEQYCLGHTKFVSAIHIPSFSPHSLISGGGDPYLQCWNWTTGKKISSIPILDAVLPFITVKPPKGRAWSNGDEEEGGGAEKPGRRKGKGKKGKGKEKAGGSGDAAEPAQDEGAESSEVADAASAGIKDGEAKQSLEDVIMAEEGRSEQEVSRTQEEQDPTLVVNRIETVQLSDESRWIVFSAIGATALFYTRHPVDEFAESSTIYSLDFEKPVIDFISWEAGNFLVHVDSEWTDSTAETQGRTEFARSASWSQTESGWKLSEESNKSPLINSLNSACLKSATPAELKVADIYAHLASMPKNVDPEHDPIVRDDLATLDPSELTEDAVEGKGKLTQRELARLKNKRALVESIKGKEVGKSATPEVVEEGRESKKAKSDEEVEVAMNKS</sequence>
<feature type="compositionally biased region" description="Basic and acidic residues" evidence="8">
    <location>
        <begin position="553"/>
        <end position="564"/>
    </location>
</feature>
<dbReference type="STRING" id="92696.A0A4R0RL77"/>
<dbReference type="GO" id="GO:0106004">
    <property type="term" value="P:tRNA (guanine-N7)-methylation"/>
    <property type="evidence" value="ECO:0007669"/>
    <property type="project" value="UniProtKB-UniRule"/>
</dbReference>
<keyword evidence="4 6" id="KW-0677">Repeat</keyword>
<organism evidence="9 10">
    <name type="scientific">Steccherinum ochraceum</name>
    <dbReference type="NCBI Taxonomy" id="92696"/>
    <lineage>
        <taxon>Eukaryota</taxon>
        <taxon>Fungi</taxon>
        <taxon>Dikarya</taxon>
        <taxon>Basidiomycota</taxon>
        <taxon>Agaricomycotina</taxon>
        <taxon>Agaricomycetes</taxon>
        <taxon>Polyporales</taxon>
        <taxon>Steccherinaceae</taxon>
        <taxon>Steccherinum</taxon>
    </lineage>
</organism>
<evidence type="ECO:0000256" key="1">
    <source>
        <dbReference type="ARBA" id="ARBA00004123"/>
    </source>
</evidence>
<evidence type="ECO:0000313" key="10">
    <source>
        <dbReference type="Proteomes" id="UP000292702"/>
    </source>
</evidence>
<comment type="caution">
    <text evidence="9">The sequence shown here is derived from an EMBL/GenBank/DDBJ whole genome shotgun (WGS) entry which is preliminary data.</text>
</comment>
<evidence type="ECO:0000256" key="7">
    <source>
        <dbReference type="PROSITE-ProRule" id="PRU00221"/>
    </source>
</evidence>
<feature type="repeat" description="WD" evidence="7">
    <location>
        <begin position="61"/>
        <end position="83"/>
    </location>
</feature>
<keyword evidence="3 6" id="KW-0819">tRNA processing</keyword>
<evidence type="ECO:0000313" key="9">
    <source>
        <dbReference type="EMBL" id="TCD69470.1"/>
    </source>
</evidence>
<keyword evidence="9" id="KW-0489">Methyltransferase</keyword>
<keyword evidence="5 6" id="KW-0539">Nucleus</keyword>
<evidence type="ECO:0000256" key="8">
    <source>
        <dbReference type="SAM" id="MobiDB-lite"/>
    </source>
</evidence>
<dbReference type="GO" id="GO:0005829">
    <property type="term" value="C:cytosol"/>
    <property type="evidence" value="ECO:0007669"/>
    <property type="project" value="TreeGrafter"/>
</dbReference>
<keyword evidence="10" id="KW-1185">Reference proteome</keyword>
<dbReference type="SUPFAM" id="SSF50978">
    <property type="entry name" value="WD40 repeat-like"/>
    <property type="match status" value="1"/>
</dbReference>
<dbReference type="InterPro" id="IPR001680">
    <property type="entry name" value="WD40_rpt"/>
</dbReference>
<feature type="region of interest" description="Disordered" evidence="8">
    <location>
        <begin position="540"/>
        <end position="574"/>
    </location>
</feature>
<dbReference type="PANTHER" id="PTHR16288:SF0">
    <property type="entry name" value="TRNA (GUANINE-N(7)-)-METHYLTRANSFERASE NON-CATALYTIC SUBUNIT WDR4"/>
    <property type="match status" value="1"/>
</dbReference>
<gene>
    <name evidence="9" type="primary">TRM82</name>
    <name evidence="9" type="ORF">EIP91_007596</name>
</gene>
<comment type="similarity">
    <text evidence="6">Belongs to the WD repeat TRM82 family.</text>
</comment>
<dbReference type="PROSITE" id="PS00678">
    <property type="entry name" value="WD_REPEATS_1"/>
    <property type="match status" value="1"/>
</dbReference>
<dbReference type="UniPathway" id="UPA00989"/>
<name>A0A4R0RL77_9APHY</name>
<comment type="pathway">
    <text evidence="6">tRNA modification; N(7)-methylguanine-tRNA biosynthesis.</text>
</comment>
<feature type="compositionally biased region" description="Basic residues" evidence="8">
    <location>
        <begin position="270"/>
        <end position="281"/>
    </location>
</feature>
<dbReference type="GO" id="GO:0008168">
    <property type="term" value="F:methyltransferase activity"/>
    <property type="evidence" value="ECO:0007669"/>
    <property type="project" value="UniProtKB-KW"/>
</dbReference>
<dbReference type="OrthoDB" id="339900at2759"/>
<keyword evidence="9" id="KW-0808">Transferase</keyword>
<dbReference type="InterPro" id="IPR036322">
    <property type="entry name" value="WD40_repeat_dom_sf"/>
</dbReference>
<reference evidence="9 10" key="1">
    <citation type="submission" date="2018-11" db="EMBL/GenBank/DDBJ databases">
        <title>Genome assembly of Steccherinum ochraceum LE-BIN_3174, the white-rot fungus of the Steccherinaceae family (The Residual Polyporoid clade, Polyporales, Basidiomycota).</title>
        <authorList>
            <person name="Fedorova T.V."/>
            <person name="Glazunova O.A."/>
            <person name="Landesman E.O."/>
            <person name="Moiseenko K.V."/>
            <person name="Psurtseva N.V."/>
            <person name="Savinova O.S."/>
            <person name="Shakhova N.V."/>
            <person name="Tyazhelova T.V."/>
            <person name="Vasina D.V."/>
        </authorList>
    </citation>
    <scope>NUCLEOTIDE SEQUENCE [LARGE SCALE GENOMIC DNA]</scope>
    <source>
        <strain evidence="9 10">LE-BIN_3174</strain>
    </source>
</reference>
<proteinExistence type="inferred from homology"/>
<dbReference type="InterPro" id="IPR028884">
    <property type="entry name" value="Trm82"/>
</dbReference>
<dbReference type="PANTHER" id="PTHR16288">
    <property type="entry name" value="WD40 REPEAT PROTEIN 4"/>
    <property type="match status" value="1"/>
</dbReference>
<dbReference type="HAMAP" id="MF_03056">
    <property type="entry name" value="TRM82"/>
    <property type="match status" value="1"/>
</dbReference>
<evidence type="ECO:0000256" key="2">
    <source>
        <dbReference type="ARBA" id="ARBA00022574"/>
    </source>
</evidence>
<dbReference type="InterPro" id="IPR019775">
    <property type="entry name" value="WD40_repeat_CS"/>
</dbReference>
<evidence type="ECO:0000256" key="3">
    <source>
        <dbReference type="ARBA" id="ARBA00022694"/>
    </source>
</evidence>
<feature type="region of interest" description="Disordered" evidence="8">
    <location>
        <begin position="251"/>
        <end position="314"/>
    </location>
</feature>
<dbReference type="AlphaFoldDB" id="A0A4R0RL77"/>
<comment type="function">
    <text evidence="6">Required for the formation of N(7)-methylguanine at position 46 (m7G46) in tRNA. In the complex, it is required to stabilize and induce conformational changes of the catalytic subunit.</text>
</comment>
<dbReference type="EMBL" id="RWJN01000041">
    <property type="protein sequence ID" value="TCD69470.1"/>
    <property type="molecule type" value="Genomic_DNA"/>
</dbReference>
<dbReference type="Proteomes" id="UP000292702">
    <property type="component" value="Unassembled WGS sequence"/>
</dbReference>
<accession>A0A4R0RL77</accession>